<dbReference type="RefSeq" id="WP_185177707.1">
    <property type="nucleotide sequence ID" value="NZ_CBCSEP010000007.1"/>
</dbReference>
<keyword evidence="1 2" id="KW-0807">Transducer</keyword>
<evidence type="ECO:0000313" key="5">
    <source>
        <dbReference type="Proteomes" id="UP000574133"/>
    </source>
</evidence>
<dbReference type="GO" id="GO:0016020">
    <property type="term" value="C:membrane"/>
    <property type="evidence" value="ECO:0007669"/>
    <property type="project" value="InterPro"/>
</dbReference>
<dbReference type="Pfam" id="PF11563">
    <property type="entry name" value="Protoglobin"/>
    <property type="match status" value="1"/>
</dbReference>
<organism evidence="4 5">
    <name type="scientific">Cohnella lubricantis</name>
    <dbReference type="NCBI Taxonomy" id="2163172"/>
    <lineage>
        <taxon>Bacteria</taxon>
        <taxon>Bacillati</taxon>
        <taxon>Bacillota</taxon>
        <taxon>Bacilli</taxon>
        <taxon>Bacillales</taxon>
        <taxon>Paenibacillaceae</taxon>
        <taxon>Cohnella</taxon>
    </lineage>
</organism>
<dbReference type="InterPro" id="IPR012292">
    <property type="entry name" value="Globin/Proto"/>
</dbReference>
<dbReference type="Pfam" id="PF00015">
    <property type="entry name" value="MCPsignal"/>
    <property type="match status" value="1"/>
</dbReference>
<sequence>MIDLTQQRRQQTDYIGITEQDLALLKSHREVFEMIVDRLVSELYEFITSTPTLLAIIERHSTVERLKETQRWYYLSMADGVLDEEYIRRRLFIGHVHSRIGLTTDWYLGTYMKYLDLSAAHLQAVTEDWASIVYSLTKMFNLDSQLVLEAYEHDEKMKIQRLADNQTKLLSGIGAAVQELMEMINQLSVNSGRIALTTQQTAVTQEESHRQLQQLDGEVLNIKQLGYLMKEFSDQTHLLGLNAAIEAARAGEEGLGFQVVAGEIRKLASQSKDALQQVDAKLRSISSVVAQVKDKSLQTTTYAQEQAAGAQELSAFVEMIERLAGELQELQTANLE</sequence>
<dbReference type="Gene3D" id="1.10.287.950">
    <property type="entry name" value="Methyl-accepting chemotaxis protein"/>
    <property type="match status" value="1"/>
</dbReference>
<dbReference type="PROSITE" id="PS50111">
    <property type="entry name" value="CHEMOTAXIS_TRANSDUC_2"/>
    <property type="match status" value="1"/>
</dbReference>
<dbReference type="InterPro" id="IPR039379">
    <property type="entry name" value="Protoglobin_sensor_dom"/>
</dbReference>
<dbReference type="SUPFAM" id="SSF58104">
    <property type="entry name" value="Methyl-accepting chemotaxis protein (MCP) signaling domain"/>
    <property type="match status" value="1"/>
</dbReference>
<dbReference type="GO" id="GO:0007165">
    <property type="term" value="P:signal transduction"/>
    <property type="evidence" value="ECO:0007669"/>
    <property type="project" value="UniProtKB-KW"/>
</dbReference>
<dbReference type="GO" id="GO:0019825">
    <property type="term" value="F:oxygen binding"/>
    <property type="evidence" value="ECO:0007669"/>
    <property type="project" value="InterPro"/>
</dbReference>
<dbReference type="PANTHER" id="PTHR32089">
    <property type="entry name" value="METHYL-ACCEPTING CHEMOTAXIS PROTEIN MCPB"/>
    <property type="match status" value="1"/>
</dbReference>
<dbReference type="Gene3D" id="1.10.490.10">
    <property type="entry name" value="Globins"/>
    <property type="match status" value="1"/>
</dbReference>
<feature type="domain" description="Methyl-accepting transducer" evidence="3">
    <location>
        <begin position="206"/>
        <end position="336"/>
    </location>
</feature>
<dbReference type="GO" id="GO:0020037">
    <property type="term" value="F:heme binding"/>
    <property type="evidence" value="ECO:0007669"/>
    <property type="project" value="InterPro"/>
</dbReference>
<evidence type="ECO:0000259" key="3">
    <source>
        <dbReference type="PROSITE" id="PS50111"/>
    </source>
</evidence>
<reference evidence="4 5" key="1">
    <citation type="submission" date="2020-08" db="EMBL/GenBank/DDBJ databases">
        <title>Cohnella phylogeny.</title>
        <authorList>
            <person name="Dunlap C."/>
        </authorList>
    </citation>
    <scope>NUCLEOTIDE SEQUENCE [LARGE SCALE GENOMIC DNA]</scope>
    <source>
        <strain evidence="4 5">DSM 103658</strain>
    </source>
</reference>
<keyword evidence="5" id="KW-1185">Reference proteome</keyword>
<dbReference type="InterPro" id="IPR044398">
    <property type="entry name" value="Globin-sensor_dom"/>
</dbReference>
<evidence type="ECO:0000256" key="1">
    <source>
        <dbReference type="ARBA" id="ARBA00023224"/>
    </source>
</evidence>
<dbReference type="SUPFAM" id="SSF46458">
    <property type="entry name" value="Globin-like"/>
    <property type="match status" value="1"/>
</dbReference>
<dbReference type="SMART" id="SM00283">
    <property type="entry name" value="MA"/>
    <property type="match status" value="1"/>
</dbReference>
<dbReference type="CDD" id="cd01068">
    <property type="entry name" value="globin_sensor"/>
    <property type="match status" value="1"/>
</dbReference>
<name>A0A841TD90_9BACL</name>
<dbReference type="InterPro" id="IPR009050">
    <property type="entry name" value="Globin-like_sf"/>
</dbReference>
<comment type="caution">
    <text evidence="4">The sequence shown here is derived from an EMBL/GenBank/DDBJ whole genome shotgun (WGS) entry which is preliminary data.</text>
</comment>
<accession>A0A841TD90</accession>
<protein>
    <submittedName>
        <fullName evidence="4">Globin-coupled sensor protein</fullName>
    </submittedName>
</protein>
<dbReference type="PANTHER" id="PTHR32089:SF112">
    <property type="entry name" value="LYSOZYME-LIKE PROTEIN-RELATED"/>
    <property type="match status" value="1"/>
</dbReference>
<dbReference type="Proteomes" id="UP000574133">
    <property type="component" value="Unassembled WGS sequence"/>
</dbReference>
<dbReference type="AlphaFoldDB" id="A0A841TD90"/>
<proteinExistence type="predicted"/>
<evidence type="ECO:0000313" key="4">
    <source>
        <dbReference type="EMBL" id="MBB6676421.1"/>
    </source>
</evidence>
<dbReference type="InterPro" id="IPR004089">
    <property type="entry name" value="MCPsignal_dom"/>
</dbReference>
<dbReference type="EMBL" id="JACJVN010000016">
    <property type="protein sequence ID" value="MBB6676421.1"/>
    <property type="molecule type" value="Genomic_DNA"/>
</dbReference>
<evidence type="ECO:0000256" key="2">
    <source>
        <dbReference type="PROSITE-ProRule" id="PRU00284"/>
    </source>
</evidence>
<gene>
    <name evidence="4" type="ORF">H4Q31_03665</name>
</gene>